<reference evidence="3" key="1">
    <citation type="journal article" date="2019" name="Int. J. Syst. Evol. Microbiol.">
        <title>The Global Catalogue of Microorganisms (GCM) 10K type strain sequencing project: providing services to taxonomists for standard genome sequencing and annotation.</title>
        <authorList>
            <consortium name="The Broad Institute Genomics Platform"/>
            <consortium name="The Broad Institute Genome Sequencing Center for Infectious Disease"/>
            <person name="Wu L."/>
            <person name="Ma J."/>
        </authorList>
    </citation>
    <scope>NUCLEOTIDE SEQUENCE [LARGE SCALE GENOMIC DNA]</scope>
    <source>
        <strain evidence="3">IBRC-M 10813</strain>
    </source>
</reference>
<dbReference type="RefSeq" id="WP_380701326.1">
    <property type="nucleotide sequence ID" value="NZ_JBHSAP010000004.1"/>
</dbReference>
<dbReference type="Pfam" id="PF01248">
    <property type="entry name" value="Ribosomal_L7Ae"/>
    <property type="match status" value="1"/>
</dbReference>
<evidence type="ECO:0000259" key="1">
    <source>
        <dbReference type="Pfam" id="PF01248"/>
    </source>
</evidence>
<dbReference type="NCBIfam" id="NF010125">
    <property type="entry name" value="PRK13602.1"/>
    <property type="match status" value="1"/>
</dbReference>
<comment type="caution">
    <text evidence="2">The sequence shown here is derived from an EMBL/GenBank/DDBJ whole genome shotgun (WGS) entry which is preliminary data.</text>
</comment>
<dbReference type="PRINTS" id="PR00884">
    <property type="entry name" value="RIBOSOMALHS6"/>
</dbReference>
<feature type="domain" description="Ribosomal protein eL8/eL30/eS12/Gadd45" evidence="1">
    <location>
        <begin position="4"/>
        <end position="80"/>
    </location>
</feature>
<accession>A0ABV8JAP8</accession>
<dbReference type="InterPro" id="IPR029064">
    <property type="entry name" value="Ribosomal_eL30-like_sf"/>
</dbReference>
<evidence type="ECO:0000313" key="3">
    <source>
        <dbReference type="Proteomes" id="UP001595843"/>
    </source>
</evidence>
<protein>
    <submittedName>
        <fullName evidence="2">50S ribosomal protein L7ae-like protein</fullName>
    </submittedName>
</protein>
<dbReference type="Gene3D" id="3.30.1330.30">
    <property type="match status" value="1"/>
</dbReference>
<sequence>MSYEKVKEARSLLIGAKQTKKAIEQGKTQEVLIARDADERIKQSLTSLCRNHGVALHYVDSMKELGKACGIDVGAATAAILR</sequence>
<dbReference type="EMBL" id="JBHSAP010000004">
    <property type="protein sequence ID" value="MFC4075423.1"/>
    <property type="molecule type" value="Genomic_DNA"/>
</dbReference>
<keyword evidence="3" id="KW-1185">Reference proteome</keyword>
<gene>
    <name evidence="2" type="ORF">ACFOUO_01205</name>
</gene>
<dbReference type="InterPro" id="IPR004038">
    <property type="entry name" value="Ribosomal_eL8/eL30/eS12/Gad45"/>
</dbReference>
<evidence type="ECO:0000313" key="2">
    <source>
        <dbReference type="EMBL" id="MFC4075423.1"/>
    </source>
</evidence>
<dbReference type="SUPFAM" id="SSF55315">
    <property type="entry name" value="L30e-like"/>
    <property type="match status" value="1"/>
</dbReference>
<dbReference type="Proteomes" id="UP001595843">
    <property type="component" value="Unassembled WGS sequence"/>
</dbReference>
<name>A0ABV8JAP8_9BACL</name>
<proteinExistence type="predicted"/>
<organism evidence="2 3">
    <name type="scientific">Salinithrix halophila</name>
    <dbReference type="NCBI Taxonomy" id="1485204"/>
    <lineage>
        <taxon>Bacteria</taxon>
        <taxon>Bacillati</taxon>
        <taxon>Bacillota</taxon>
        <taxon>Bacilli</taxon>
        <taxon>Bacillales</taxon>
        <taxon>Thermoactinomycetaceae</taxon>
        <taxon>Salinithrix</taxon>
    </lineage>
</organism>